<gene>
    <name evidence="1" type="ordered locus">WEN_01995</name>
</gene>
<protein>
    <submittedName>
        <fullName evidence="1">Uncharacterized protein</fullName>
    </submittedName>
</protein>
<dbReference type="PATRIC" id="fig|1197325.3.peg.431"/>
<dbReference type="Proteomes" id="UP000009005">
    <property type="component" value="Chromosome"/>
</dbReference>
<dbReference type="EMBL" id="CP003703">
    <property type="protein sequence ID" value="AFN65190.1"/>
    <property type="molecule type" value="Genomic_DNA"/>
</dbReference>
<evidence type="ECO:0000313" key="2">
    <source>
        <dbReference type="Proteomes" id="UP000009005"/>
    </source>
</evidence>
<evidence type="ECO:0000313" key="1">
    <source>
        <dbReference type="EMBL" id="AFN65190.1"/>
    </source>
</evidence>
<reference evidence="1 2" key="1">
    <citation type="journal article" date="2012" name="J. Bacteriol.">
        <title>Complete genome sequence of Mycoplasma wenyonii strain Massachusetts.</title>
        <authorList>
            <person name="Dos Santos A.P."/>
            <person name="Guimaraes A.M."/>
            <person name="do Nascimento N.C."/>
            <person name="Sanmiguel P.J."/>
            <person name="Messick J.B."/>
        </authorList>
    </citation>
    <scope>NUCLEOTIDE SEQUENCE [LARGE SCALE GENOMIC DNA]</scope>
    <source>
        <strain evidence="1 2">Massachusetts</strain>
    </source>
</reference>
<keyword evidence="2" id="KW-1185">Reference proteome</keyword>
<dbReference type="OrthoDB" id="402333at2"/>
<organism evidence="1 2">
    <name type="scientific">Mycoplasma wenyonii (strain Massachusetts)</name>
    <name type="common">Eperythrozoon wenyonii</name>
    <dbReference type="NCBI Taxonomy" id="1197325"/>
    <lineage>
        <taxon>Bacteria</taxon>
        <taxon>Bacillati</taxon>
        <taxon>Mycoplasmatota</taxon>
        <taxon>Mollicutes</taxon>
        <taxon>Mycoplasmataceae</taxon>
        <taxon>Mycoplasma</taxon>
    </lineage>
</organism>
<dbReference type="HOGENOM" id="CLU_930084_0_0_14"/>
<accession>I6ZJ06</accession>
<proteinExistence type="predicted"/>
<dbReference type="RefSeq" id="WP_014849900.1">
    <property type="nucleotide sequence ID" value="NC_018149.1"/>
</dbReference>
<dbReference type="KEGG" id="mwe:WEN_01995"/>
<dbReference type="AlphaFoldDB" id="I6ZJ06"/>
<name>I6ZJ06_MYCWM</name>
<sequence length="305" mass="33057">MFSLVGGSIHKTKTAYGCVLLLGSASVAGVAVGDSEGSWFSSLGGKISDAFAGAGGGSGSAGSAVGQQNGLQVAWQWVSDTGKSVFEWTIKPTAVAFTEIPTTYSKWWSGLKTFFGSLVEKTMYTMLFRSFHTKIKQTLSFFLAGGSERQKFIDLFKTEKLSNTLKAGKFLLGTETIMGLEVEKNVFNFLLFNWLEDPKKVTGKFSRLSDYVNRISGKSWTSLGNGGGGGGSASSSSSGDRAYKLTTETVKEYLEKEGEAQEKLWLFLMYLTVKSKIETGKSTNSLFSYFTNFLTSSPRGGSFRN</sequence>